<dbReference type="SUPFAM" id="SSF48403">
    <property type="entry name" value="Ankyrin repeat"/>
    <property type="match status" value="1"/>
</dbReference>
<feature type="compositionally biased region" description="Basic and acidic residues" evidence="4">
    <location>
        <begin position="203"/>
        <end position="219"/>
    </location>
</feature>
<reference evidence="7" key="2">
    <citation type="submission" date="2024-04" db="EMBL/GenBank/DDBJ databases">
        <authorList>
            <person name="Chen Y."/>
            <person name="Shah S."/>
            <person name="Dougan E. K."/>
            <person name="Thang M."/>
            <person name="Chan C."/>
        </authorList>
    </citation>
    <scope>NUCLEOTIDE SEQUENCE [LARGE SCALE GENOMIC DNA]</scope>
</reference>
<feature type="region of interest" description="Disordered" evidence="4">
    <location>
        <begin position="972"/>
        <end position="1022"/>
    </location>
</feature>
<dbReference type="PANTHER" id="PTHR24123:SF33">
    <property type="entry name" value="PROTEIN HOS4"/>
    <property type="match status" value="1"/>
</dbReference>
<dbReference type="EMBL" id="CAMXCT030000224">
    <property type="protein sequence ID" value="CAL4763099.1"/>
    <property type="molecule type" value="Genomic_DNA"/>
</dbReference>
<evidence type="ECO:0000313" key="6">
    <source>
        <dbReference type="EMBL" id="CAI3975787.1"/>
    </source>
</evidence>
<feature type="repeat" description="ANK" evidence="3">
    <location>
        <begin position="127"/>
        <end position="159"/>
    </location>
</feature>
<feature type="domain" description="J" evidence="5">
    <location>
        <begin position="1085"/>
        <end position="1149"/>
    </location>
</feature>
<evidence type="ECO:0000256" key="1">
    <source>
        <dbReference type="ARBA" id="ARBA00022737"/>
    </source>
</evidence>
<dbReference type="EMBL" id="CAMXCT010000224">
    <property type="protein sequence ID" value="CAI3975787.1"/>
    <property type="molecule type" value="Genomic_DNA"/>
</dbReference>
<dbReference type="InterPro" id="IPR051165">
    <property type="entry name" value="Multifunctional_ANK_Repeat"/>
</dbReference>
<feature type="region of interest" description="Disordered" evidence="4">
    <location>
        <begin position="553"/>
        <end position="578"/>
    </location>
</feature>
<name>A0A9P1FJ28_9DINO</name>
<feature type="repeat" description="ANK" evidence="3">
    <location>
        <begin position="668"/>
        <end position="700"/>
    </location>
</feature>
<dbReference type="InterPro" id="IPR001623">
    <property type="entry name" value="DnaJ_domain"/>
</dbReference>
<feature type="region of interest" description="Disordered" evidence="4">
    <location>
        <begin position="399"/>
        <end position="439"/>
    </location>
</feature>
<dbReference type="PANTHER" id="PTHR24123">
    <property type="entry name" value="ANKYRIN REPEAT-CONTAINING"/>
    <property type="match status" value="1"/>
</dbReference>
<protein>
    <submittedName>
        <fullName evidence="8">J domain-containing protein</fullName>
    </submittedName>
</protein>
<dbReference type="AlphaFoldDB" id="A0A9P1FJ28"/>
<keyword evidence="2 3" id="KW-0040">ANK repeat</keyword>
<accession>A0A9P1FJ28</accession>
<dbReference type="PRINTS" id="PR00625">
    <property type="entry name" value="JDOMAIN"/>
</dbReference>
<dbReference type="Pfam" id="PF12796">
    <property type="entry name" value="Ank_2"/>
    <property type="match status" value="3"/>
</dbReference>
<dbReference type="PROSITE" id="PS50297">
    <property type="entry name" value="ANK_REP_REGION"/>
    <property type="match status" value="1"/>
</dbReference>
<dbReference type="InterPro" id="IPR002110">
    <property type="entry name" value="Ankyrin_rpt"/>
</dbReference>
<dbReference type="Proteomes" id="UP001152797">
    <property type="component" value="Unassembled WGS sequence"/>
</dbReference>
<keyword evidence="9" id="KW-1185">Reference proteome</keyword>
<sequence length="1149" mass="127292">MARADLLAQLRAHDLPQEACEIALKRFDDADSALDFLLDSDEGQGLCAQASLHQCVSEVEGALQRQSQLQQLLQQRASVNEALRHSHGDSPLMLAVRAAGNTQLPQRLLLVHELLLLRATPNAADQEGETTLMEAVCMGDVALCRLLLDARADVAQRSRAGSTAQDFCSNVEVSQLIARWTQASEPTSEPTQGPQIFAMDADDSPRASDEERSEKERLGRKLPFQRFVGHPLHPDAQEDQNGQDGHEDHNGQNVQDDQNGQDGHEEELLRLAQDEGTQLSLSSLAELLETKVVDPNCHNAAQEAALLLAVRSAAAKGPNSNGQRLALVRLLLQHLADPNIRDQQGETPLMEASCFGDLPQCLLLLEFRASLTMTSTSGATALQFAQDHDDVRRCFEALTSSQSSTSGQHEEMEKTEEPEFPEWLAGSESPYDASSAASPRRPPLRVARWSLHELAAVQNATAIRELLETSEGCHQINTLDMDGYSPLHLTLLSPPTEDQLPTIRCLLAARAHVDEKLLPLAAQVPEGLDVLRSLLAATGTGANEDDAALLRRLQQPEPTASASTASASTKREERTQVDMFSEGDVDLDGNTALHRCILAPPNPDFQENLNDTVKALLARSKAAAVNARNLRGETALLLAVQRCDGGGRVKAMRQLMKANADSNLGDLQDTTPLLEAVRQGDVEVCRLLLDRGADATKRGAEGLNAVELTWQLQHLQLRELFQSQGLNPQDAEQSGIGVQLTLRHASTQLKRVITVPEDTCIRDIKKLLVRLTKRGSWRRLALLCPSGRALRDADALGARRELLVADAKTVTEQEVPEEEQWPHWSLEELQAEAKRRGLQVCQISHELMLLCLQQAKVWDGANAAELRADSMKRGLPESCDRQEVLQMLKQDLSWEHMGEDELREECQRQQVALPEERQETALLLRAMRSRLRQALRWQHLDTEQLRKACELRHFNTTGQGRNELLEQLRSFKVMPQPKASPKVEPRRASAKSSGSRGMGPATAREEKSAEPGEVPEDGGDSYPSWMSERVRKVCAKYPNFSGKFVQEMEEWSLQDVEMYLYSNGFLRPKKATARRVRPPRAVLRAHYQLLGLEEGANASEIRKAYRRLALIYHPDKNPEDPDAAAETFRRLAEAYEVLAANLTEEDVAG</sequence>
<dbReference type="OrthoDB" id="427870at2759"/>
<evidence type="ECO:0000256" key="2">
    <source>
        <dbReference type="ARBA" id="ARBA00023043"/>
    </source>
</evidence>
<evidence type="ECO:0000256" key="3">
    <source>
        <dbReference type="PROSITE-ProRule" id="PRU00023"/>
    </source>
</evidence>
<feature type="compositionally biased region" description="Low complexity" evidence="4">
    <location>
        <begin position="559"/>
        <end position="568"/>
    </location>
</feature>
<evidence type="ECO:0000313" key="9">
    <source>
        <dbReference type="Proteomes" id="UP001152797"/>
    </source>
</evidence>
<keyword evidence="1" id="KW-0677">Repeat</keyword>
<dbReference type="EMBL" id="CAMXCT020000224">
    <property type="protein sequence ID" value="CAL1129162.1"/>
    <property type="molecule type" value="Genomic_DNA"/>
</dbReference>
<feature type="compositionally biased region" description="Polar residues" evidence="4">
    <location>
        <begin position="182"/>
        <end position="194"/>
    </location>
</feature>
<evidence type="ECO:0000256" key="4">
    <source>
        <dbReference type="SAM" id="MobiDB-lite"/>
    </source>
</evidence>
<organism evidence="6">
    <name type="scientific">Cladocopium goreaui</name>
    <dbReference type="NCBI Taxonomy" id="2562237"/>
    <lineage>
        <taxon>Eukaryota</taxon>
        <taxon>Sar</taxon>
        <taxon>Alveolata</taxon>
        <taxon>Dinophyceae</taxon>
        <taxon>Suessiales</taxon>
        <taxon>Symbiodiniaceae</taxon>
        <taxon>Cladocopium</taxon>
    </lineage>
</organism>
<dbReference type="Gene3D" id="1.10.287.110">
    <property type="entry name" value="DnaJ domain"/>
    <property type="match status" value="1"/>
</dbReference>
<dbReference type="Pfam" id="PF00226">
    <property type="entry name" value="DnaJ"/>
    <property type="match status" value="1"/>
</dbReference>
<feature type="compositionally biased region" description="Low complexity" evidence="4">
    <location>
        <begin position="251"/>
        <end position="261"/>
    </location>
</feature>
<evidence type="ECO:0000313" key="7">
    <source>
        <dbReference type="EMBL" id="CAL1129162.1"/>
    </source>
</evidence>
<dbReference type="CDD" id="cd06257">
    <property type="entry name" value="DnaJ"/>
    <property type="match status" value="1"/>
</dbReference>
<gene>
    <name evidence="6" type="ORF">C1SCF055_LOCUS4065</name>
</gene>
<evidence type="ECO:0000259" key="5">
    <source>
        <dbReference type="PROSITE" id="PS50076"/>
    </source>
</evidence>
<reference evidence="6" key="1">
    <citation type="submission" date="2022-10" db="EMBL/GenBank/DDBJ databases">
        <authorList>
            <person name="Chen Y."/>
            <person name="Dougan E. K."/>
            <person name="Chan C."/>
            <person name="Rhodes N."/>
            <person name="Thang M."/>
        </authorList>
    </citation>
    <scope>NUCLEOTIDE SEQUENCE</scope>
</reference>
<dbReference type="SUPFAM" id="SSF46565">
    <property type="entry name" value="Chaperone J-domain"/>
    <property type="match status" value="1"/>
</dbReference>
<proteinExistence type="predicted"/>
<dbReference type="InterPro" id="IPR036869">
    <property type="entry name" value="J_dom_sf"/>
</dbReference>
<dbReference type="Gene3D" id="1.25.40.20">
    <property type="entry name" value="Ankyrin repeat-containing domain"/>
    <property type="match status" value="3"/>
</dbReference>
<feature type="region of interest" description="Disordered" evidence="4">
    <location>
        <begin position="182"/>
        <end position="263"/>
    </location>
</feature>
<comment type="caution">
    <text evidence="6">The sequence shown here is derived from an EMBL/GenBank/DDBJ whole genome shotgun (WGS) entry which is preliminary data.</text>
</comment>
<dbReference type="SMART" id="SM00248">
    <property type="entry name" value="ANK"/>
    <property type="match status" value="8"/>
</dbReference>
<dbReference type="PROSITE" id="PS50088">
    <property type="entry name" value="ANK_REPEAT"/>
    <property type="match status" value="2"/>
</dbReference>
<dbReference type="SMART" id="SM00271">
    <property type="entry name" value="DnaJ"/>
    <property type="match status" value="1"/>
</dbReference>
<dbReference type="InterPro" id="IPR036770">
    <property type="entry name" value="Ankyrin_rpt-contain_sf"/>
</dbReference>
<dbReference type="PROSITE" id="PS50076">
    <property type="entry name" value="DNAJ_2"/>
    <property type="match status" value="1"/>
</dbReference>
<evidence type="ECO:0000313" key="8">
    <source>
        <dbReference type="EMBL" id="CAL4763099.1"/>
    </source>
</evidence>
<feature type="compositionally biased region" description="Basic and acidic residues" evidence="4">
    <location>
        <begin position="408"/>
        <end position="417"/>
    </location>
</feature>